<dbReference type="Pfam" id="PF05699">
    <property type="entry name" value="Dimer_Tnp_hAT"/>
    <property type="match status" value="1"/>
</dbReference>
<evidence type="ECO:0000313" key="2">
    <source>
        <dbReference type="EMBL" id="BAH95007.1"/>
    </source>
</evidence>
<dbReference type="EMBL" id="AP008216">
    <property type="protein sequence ID" value="BAH95007.1"/>
    <property type="molecule type" value="Genomic_DNA"/>
</dbReference>
<dbReference type="PANTHER" id="PTHR11697">
    <property type="entry name" value="GENERAL TRANSCRIPTION FACTOR 2-RELATED ZINC FINGER PROTEIN"/>
    <property type="match status" value="1"/>
</dbReference>
<protein>
    <submittedName>
        <fullName evidence="2">Os10g0567900 protein</fullName>
    </submittedName>
</protein>
<sequence length="190" mass="22372">SVIDRQLQELNERFDEVNTDLLLCMAAFSPIDNFASWDKDKLIKLARFYPNDFSSTEMNHLPSALKLFLTEMRIDERFRKVKNLANLSIMIVETKLHNRHEIVYKLLKLVLVLPVATASVERIFSAMNYVKNKLRNRMGDQYLNDCLVTFIEREMFLKVKECDIINRFQAMKERRIKATLPSHEGTEIEN</sequence>
<accession>C7J826</accession>
<gene>
    <name evidence="2" type="ordered locus">Os10g0567900</name>
</gene>
<dbReference type="KEGG" id="dosa:Os10g0567900"/>
<dbReference type="AlphaFoldDB" id="C7J826"/>
<dbReference type="InterPro" id="IPR008906">
    <property type="entry name" value="HATC_C_dom"/>
</dbReference>
<proteinExistence type="predicted"/>
<dbReference type="GO" id="GO:0046983">
    <property type="term" value="F:protein dimerization activity"/>
    <property type="evidence" value="ECO:0007669"/>
    <property type="project" value="InterPro"/>
</dbReference>
<evidence type="ECO:0000259" key="1">
    <source>
        <dbReference type="Pfam" id="PF05699"/>
    </source>
</evidence>
<feature type="non-terminal residue" evidence="2">
    <location>
        <position position="1"/>
    </location>
</feature>
<reference evidence="2 3" key="1">
    <citation type="journal article" date="2005" name="Nature">
        <title>The map-based sequence of the rice genome.</title>
        <authorList>
            <consortium name="International rice genome sequencing project (IRGSP)"/>
            <person name="Matsumoto T."/>
            <person name="Wu J."/>
            <person name="Kanamori H."/>
            <person name="Katayose Y."/>
            <person name="Fujisawa M."/>
            <person name="Namiki N."/>
            <person name="Mizuno H."/>
            <person name="Yamamoto K."/>
            <person name="Antonio B.A."/>
            <person name="Baba T."/>
            <person name="Sakata K."/>
            <person name="Nagamura Y."/>
            <person name="Aoki H."/>
            <person name="Arikawa K."/>
            <person name="Arita K."/>
            <person name="Bito T."/>
            <person name="Chiden Y."/>
            <person name="Fujitsuka N."/>
            <person name="Fukunaka R."/>
            <person name="Hamada M."/>
            <person name="Harada C."/>
            <person name="Hayashi A."/>
            <person name="Hijishita S."/>
            <person name="Honda M."/>
            <person name="Hosokawa S."/>
            <person name="Ichikawa Y."/>
            <person name="Idonuma A."/>
            <person name="Iijima M."/>
            <person name="Ikeda M."/>
            <person name="Ikeno M."/>
            <person name="Ito K."/>
            <person name="Ito S."/>
            <person name="Ito T."/>
            <person name="Ito Y."/>
            <person name="Ito Y."/>
            <person name="Iwabuchi A."/>
            <person name="Kamiya K."/>
            <person name="Karasawa W."/>
            <person name="Kurita K."/>
            <person name="Katagiri S."/>
            <person name="Kikuta A."/>
            <person name="Kobayashi H."/>
            <person name="Kobayashi N."/>
            <person name="Machita K."/>
            <person name="Maehara T."/>
            <person name="Masukawa M."/>
            <person name="Mizubayashi T."/>
            <person name="Mukai Y."/>
            <person name="Nagasaki H."/>
            <person name="Nagata Y."/>
            <person name="Naito S."/>
            <person name="Nakashima M."/>
            <person name="Nakama Y."/>
            <person name="Nakamichi Y."/>
            <person name="Nakamura M."/>
            <person name="Meguro A."/>
            <person name="Negishi M."/>
            <person name="Ohta I."/>
            <person name="Ohta T."/>
            <person name="Okamoto M."/>
            <person name="Ono N."/>
            <person name="Saji S."/>
            <person name="Sakaguchi M."/>
            <person name="Sakai K."/>
            <person name="Shibata M."/>
            <person name="Shimokawa T."/>
            <person name="Song J."/>
            <person name="Takazaki Y."/>
            <person name="Terasawa K."/>
            <person name="Tsugane M."/>
            <person name="Tsuji K."/>
            <person name="Ueda S."/>
            <person name="Waki K."/>
            <person name="Yamagata H."/>
            <person name="Yamamoto M."/>
            <person name="Yamamoto S."/>
            <person name="Yamane H."/>
            <person name="Yoshiki S."/>
            <person name="Yoshihara R."/>
            <person name="Yukawa K."/>
            <person name="Zhong H."/>
            <person name="Yano M."/>
            <person name="Yuan Q."/>
            <person name="Ouyang S."/>
            <person name="Liu J."/>
            <person name="Jones K.M."/>
            <person name="Gansberger K."/>
            <person name="Moffat K."/>
            <person name="Hill J."/>
            <person name="Bera J."/>
            <person name="Fadrosh D."/>
            <person name="Jin S."/>
            <person name="Johri S."/>
            <person name="Kim M."/>
            <person name="Overton L."/>
            <person name="Reardon M."/>
            <person name="Tsitrin T."/>
            <person name="Vuong H."/>
            <person name="Weaver B."/>
            <person name="Ciecko A."/>
            <person name="Tallon L."/>
            <person name="Jackson J."/>
            <person name="Pai G."/>
            <person name="Aken S.V."/>
            <person name="Utterback T."/>
            <person name="Reidmuller S."/>
            <person name="Feldblyum T."/>
            <person name="Hsiao J."/>
            <person name="Zismann V."/>
            <person name="Iobst S."/>
            <person name="de Vazeille A.R."/>
            <person name="Buell C.R."/>
            <person name="Ying K."/>
            <person name="Li Y."/>
            <person name="Lu T."/>
            <person name="Huang Y."/>
            <person name="Zhao Q."/>
            <person name="Feng Q."/>
            <person name="Zhang L."/>
            <person name="Zhu J."/>
            <person name="Weng Q."/>
            <person name="Mu J."/>
            <person name="Lu Y."/>
            <person name="Fan D."/>
            <person name="Liu Y."/>
            <person name="Guan J."/>
            <person name="Zhang Y."/>
            <person name="Yu S."/>
            <person name="Liu X."/>
            <person name="Zhang Y."/>
            <person name="Hong G."/>
            <person name="Han B."/>
            <person name="Choisne N."/>
            <person name="Demange N."/>
            <person name="Orjeda G."/>
            <person name="Samain S."/>
            <person name="Cattolico L."/>
            <person name="Pelletier E."/>
            <person name="Couloux A."/>
            <person name="Segurens B."/>
            <person name="Wincker P."/>
            <person name="D'Hont A."/>
            <person name="Scarpelli C."/>
            <person name="Weissenbach J."/>
            <person name="Salanoubat M."/>
            <person name="Quetier F."/>
            <person name="Yu Y."/>
            <person name="Kim H.R."/>
            <person name="Rambo T."/>
            <person name="Currie J."/>
            <person name="Collura K."/>
            <person name="Luo M."/>
            <person name="Yang T."/>
            <person name="Ammiraju J.S.S."/>
            <person name="Engler F."/>
            <person name="Soderlund C."/>
            <person name="Wing R.A."/>
            <person name="Palmer L.E."/>
            <person name="de la Bastide M."/>
            <person name="Spiegel L."/>
            <person name="Nascimento L."/>
            <person name="Zutavern T."/>
            <person name="O'Shaughnessy A."/>
            <person name="Dike S."/>
            <person name="Dedhia N."/>
            <person name="Preston R."/>
            <person name="Balija V."/>
            <person name="McCombie W.R."/>
            <person name="Chow T."/>
            <person name="Chen H."/>
            <person name="Chung M."/>
            <person name="Chen C."/>
            <person name="Shaw J."/>
            <person name="Wu H."/>
            <person name="Hsiao K."/>
            <person name="Chao Y."/>
            <person name="Chu M."/>
            <person name="Cheng C."/>
            <person name="Hour A."/>
            <person name="Lee P."/>
            <person name="Lin S."/>
            <person name="Lin Y."/>
            <person name="Liou J."/>
            <person name="Liu S."/>
            <person name="Hsing Y."/>
            <person name="Raghuvanshi S."/>
            <person name="Mohanty A."/>
            <person name="Bharti A.K."/>
            <person name="Gaur A."/>
            <person name="Gupta V."/>
            <person name="Kumar D."/>
            <person name="Ravi V."/>
            <person name="Vij S."/>
            <person name="Kapur A."/>
            <person name="Khurana P."/>
            <person name="Khurana P."/>
            <person name="Khurana J.P."/>
            <person name="Tyagi A.K."/>
            <person name="Gaikwad K."/>
            <person name="Singh A."/>
            <person name="Dalal V."/>
            <person name="Srivastava S."/>
            <person name="Dixit A."/>
            <person name="Pal A.K."/>
            <person name="Ghazi I.A."/>
            <person name="Yadav M."/>
            <person name="Pandit A."/>
            <person name="Bhargava A."/>
            <person name="Sureshbabu K."/>
            <person name="Batra K."/>
            <person name="Sharma T.R."/>
            <person name="Mohapatra T."/>
            <person name="Singh N.K."/>
            <person name="Messing J."/>
            <person name="Nelson A.B."/>
            <person name="Fuks G."/>
            <person name="Kavchok S."/>
            <person name="Keizer G."/>
            <person name="Linton E."/>
            <person name="Llaca V."/>
            <person name="Song R."/>
            <person name="Tanyolac B."/>
            <person name="Young S."/>
            <person name="Ho-Il K."/>
            <person name="Hahn J.H."/>
            <person name="Sangsakoo G."/>
            <person name="Vanavichit A."/>
            <person name="de Mattos Luiz.A.T."/>
            <person name="Zimmer P.D."/>
            <person name="Malone G."/>
            <person name="Dellagostin O."/>
            <person name="de Oliveira A.C."/>
            <person name="Bevan M."/>
            <person name="Bancroft I."/>
            <person name="Minx P."/>
            <person name="Cordum H."/>
            <person name="Wilson R."/>
            <person name="Cheng Z."/>
            <person name="Jin W."/>
            <person name="Jiang J."/>
            <person name="Leong S.A."/>
            <person name="Iwama H."/>
            <person name="Gojobori T."/>
            <person name="Itoh T."/>
            <person name="Niimura Y."/>
            <person name="Fujii Y."/>
            <person name="Habara T."/>
            <person name="Sakai H."/>
            <person name="Sato Y."/>
            <person name="Wilson G."/>
            <person name="Kumar K."/>
            <person name="McCouch S."/>
            <person name="Juretic N."/>
            <person name="Hoen D."/>
            <person name="Wright S."/>
            <person name="Bruskiewich R."/>
            <person name="Bureau T."/>
            <person name="Miyao A."/>
            <person name="Hirochika H."/>
            <person name="Nishikawa T."/>
            <person name="Kadowaki K."/>
            <person name="Sugiura M."/>
            <person name="Burr B."/>
            <person name="Sasaki T."/>
        </authorList>
    </citation>
    <scope>NUCLEOTIDE SEQUENCE [LARGE SCALE GENOMIC DNA]</scope>
    <source>
        <strain evidence="3">cv. Nipponbare</strain>
    </source>
</reference>
<reference evidence="3" key="2">
    <citation type="journal article" date="2008" name="Nucleic Acids Res.">
        <title>The rice annotation project database (RAP-DB): 2008 update.</title>
        <authorList>
            <consortium name="The rice annotation project (RAP)"/>
        </authorList>
    </citation>
    <scope>GENOME REANNOTATION</scope>
    <source>
        <strain evidence="3">cv. Nipponbare</strain>
    </source>
</reference>
<dbReference type="PANTHER" id="PTHR11697:SF230">
    <property type="entry name" value="ZINC FINGER, MYM DOMAIN CONTAINING 1"/>
    <property type="match status" value="1"/>
</dbReference>
<dbReference type="Proteomes" id="UP000000763">
    <property type="component" value="Chromosome 10"/>
</dbReference>
<evidence type="ECO:0000313" key="3">
    <source>
        <dbReference type="Proteomes" id="UP000000763"/>
    </source>
</evidence>
<feature type="domain" description="HAT C-terminal dimerisation" evidence="1">
    <location>
        <begin position="86"/>
        <end position="155"/>
    </location>
</feature>
<name>C7J826_ORYSJ</name>
<dbReference type="InterPro" id="IPR055298">
    <property type="entry name" value="AtLOH3-like"/>
</dbReference>
<organism evidence="2 3">
    <name type="scientific">Oryza sativa subsp. japonica</name>
    <name type="common">Rice</name>
    <dbReference type="NCBI Taxonomy" id="39947"/>
    <lineage>
        <taxon>Eukaryota</taxon>
        <taxon>Viridiplantae</taxon>
        <taxon>Streptophyta</taxon>
        <taxon>Embryophyta</taxon>
        <taxon>Tracheophyta</taxon>
        <taxon>Spermatophyta</taxon>
        <taxon>Magnoliopsida</taxon>
        <taxon>Liliopsida</taxon>
        <taxon>Poales</taxon>
        <taxon>Poaceae</taxon>
        <taxon>BOP clade</taxon>
        <taxon>Oryzoideae</taxon>
        <taxon>Oryzeae</taxon>
        <taxon>Oryzinae</taxon>
        <taxon>Oryza</taxon>
        <taxon>Oryza sativa</taxon>
    </lineage>
</organism>